<evidence type="ECO:0000256" key="2">
    <source>
        <dbReference type="ARBA" id="ARBA00022448"/>
    </source>
</evidence>
<protein>
    <recommendedName>
        <fullName evidence="8">RCK C-terminal domain-containing protein</fullName>
    </recommendedName>
</protein>
<evidence type="ECO:0000259" key="8">
    <source>
        <dbReference type="PROSITE" id="PS51202"/>
    </source>
</evidence>
<dbReference type="Proteomes" id="UP000035068">
    <property type="component" value="Unassembled WGS sequence"/>
</dbReference>
<feature type="transmembrane region" description="Helical" evidence="7">
    <location>
        <begin position="595"/>
        <end position="622"/>
    </location>
</feature>
<evidence type="ECO:0000256" key="3">
    <source>
        <dbReference type="ARBA" id="ARBA00022692"/>
    </source>
</evidence>
<evidence type="ECO:0000256" key="4">
    <source>
        <dbReference type="ARBA" id="ARBA00022737"/>
    </source>
</evidence>
<dbReference type="InterPro" id="IPR004680">
    <property type="entry name" value="Cit_transptr-like_dom"/>
</dbReference>
<accession>A0A0C2DWK8</accession>
<feature type="transmembrane region" description="Helical" evidence="7">
    <location>
        <begin position="92"/>
        <end position="119"/>
    </location>
</feature>
<keyword evidence="4" id="KW-0677">Repeat</keyword>
<evidence type="ECO:0000256" key="5">
    <source>
        <dbReference type="ARBA" id="ARBA00022989"/>
    </source>
</evidence>
<comment type="caution">
    <text evidence="9">The sequence shown here is derived from an EMBL/GenBank/DDBJ whole genome shotgun (WGS) entry which is preliminary data.</text>
</comment>
<dbReference type="AlphaFoldDB" id="A0A0C2DWK8"/>
<evidence type="ECO:0000256" key="7">
    <source>
        <dbReference type="SAM" id="Phobius"/>
    </source>
</evidence>
<keyword evidence="3 7" id="KW-0812">Transmembrane</keyword>
<organism evidence="9 10">
    <name type="scientific">Geoalkalibacter ferrihydriticus DSM 17813</name>
    <dbReference type="NCBI Taxonomy" id="1121915"/>
    <lineage>
        <taxon>Bacteria</taxon>
        <taxon>Pseudomonadati</taxon>
        <taxon>Thermodesulfobacteriota</taxon>
        <taxon>Desulfuromonadia</taxon>
        <taxon>Desulfuromonadales</taxon>
        <taxon>Geoalkalibacteraceae</taxon>
        <taxon>Geoalkalibacter</taxon>
    </lineage>
</organism>
<feature type="transmembrane region" description="Helical" evidence="7">
    <location>
        <begin position="140"/>
        <end position="161"/>
    </location>
</feature>
<dbReference type="SUPFAM" id="SSF116726">
    <property type="entry name" value="TrkA C-terminal domain-like"/>
    <property type="match status" value="4"/>
</dbReference>
<evidence type="ECO:0000313" key="9">
    <source>
        <dbReference type="EMBL" id="KIH77844.1"/>
    </source>
</evidence>
<keyword evidence="10" id="KW-1185">Reference proteome</keyword>
<feature type="transmembrane region" description="Helical" evidence="7">
    <location>
        <begin position="757"/>
        <end position="780"/>
    </location>
</feature>
<dbReference type="GO" id="GO:0008324">
    <property type="term" value="F:monoatomic cation transmembrane transporter activity"/>
    <property type="evidence" value="ECO:0007669"/>
    <property type="project" value="InterPro"/>
</dbReference>
<name>A0A0C2DWK8_9BACT</name>
<dbReference type="InterPro" id="IPR051679">
    <property type="entry name" value="DASS-Related_Transporters"/>
</dbReference>
<gene>
    <name evidence="9" type="ORF">GFER_04225</name>
</gene>
<proteinExistence type="predicted"/>
<dbReference type="GO" id="GO:0005886">
    <property type="term" value="C:plasma membrane"/>
    <property type="evidence" value="ECO:0007669"/>
    <property type="project" value="TreeGrafter"/>
</dbReference>
<dbReference type="RefSeq" id="WP_040096345.1">
    <property type="nucleotide sequence ID" value="NZ_JWJD01000001.1"/>
</dbReference>
<feature type="domain" description="RCK C-terminal" evidence="8">
    <location>
        <begin position="491"/>
        <end position="575"/>
    </location>
</feature>
<feature type="domain" description="RCK C-terminal" evidence="8">
    <location>
        <begin position="215"/>
        <end position="299"/>
    </location>
</feature>
<dbReference type="EMBL" id="JWJD01000001">
    <property type="protein sequence ID" value="KIH77844.1"/>
    <property type="molecule type" value="Genomic_DNA"/>
</dbReference>
<evidence type="ECO:0000256" key="1">
    <source>
        <dbReference type="ARBA" id="ARBA00004141"/>
    </source>
</evidence>
<feature type="transmembrane region" description="Helical" evidence="7">
    <location>
        <begin position="181"/>
        <end position="201"/>
    </location>
</feature>
<feature type="transmembrane region" description="Helical" evidence="7">
    <location>
        <begin position="681"/>
        <end position="710"/>
    </location>
</feature>
<dbReference type="InterPro" id="IPR006037">
    <property type="entry name" value="RCK_C"/>
</dbReference>
<reference evidence="9 10" key="1">
    <citation type="submission" date="2014-12" db="EMBL/GenBank/DDBJ databases">
        <title>Genomes of Geoalkalibacter ferrihydriticus and Geoalkalibacter subterraneus, two haloalkaliphilic metal-reducing members of the Geobacteraceae.</title>
        <authorList>
            <person name="Badalamenti J.P."/>
            <person name="Torres C.I."/>
            <person name="Krajmalnik-Brown R."/>
            <person name="Bond D.R."/>
        </authorList>
    </citation>
    <scope>NUCLEOTIDE SEQUENCE [LARGE SCALE GENOMIC DNA]</scope>
    <source>
        <strain evidence="9 10">DSM 17813</strain>
    </source>
</reference>
<dbReference type="PANTHER" id="PTHR43652">
    <property type="entry name" value="BASIC AMINO ACID ANTIPORTER YFCC-RELATED"/>
    <property type="match status" value="1"/>
</dbReference>
<evidence type="ECO:0000256" key="6">
    <source>
        <dbReference type="ARBA" id="ARBA00023136"/>
    </source>
</evidence>
<keyword evidence="2" id="KW-0813">Transport</keyword>
<feature type="domain" description="RCK C-terminal" evidence="8">
    <location>
        <begin position="306"/>
        <end position="390"/>
    </location>
</feature>
<keyword evidence="5 7" id="KW-1133">Transmembrane helix</keyword>
<evidence type="ECO:0000313" key="10">
    <source>
        <dbReference type="Proteomes" id="UP000035068"/>
    </source>
</evidence>
<dbReference type="PANTHER" id="PTHR43652:SF1">
    <property type="entry name" value="RESPONSE REGULATOR"/>
    <property type="match status" value="1"/>
</dbReference>
<dbReference type="Pfam" id="PF03600">
    <property type="entry name" value="CitMHS"/>
    <property type="match status" value="1"/>
</dbReference>
<dbReference type="Pfam" id="PF02080">
    <property type="entry name" value="TrkA_C"/>
    <property type="match status" value="4"/>
</dbReference>
<feature type="domain" description="RCK C-terminal" evidence="8">
    <location>
        <begin position="399"/>
        <end position="483"/>
    </location>
</feature>
<dbReference type="GO" id="GO:0006813">
    <property type="term" value="P:potassium ion transport"/>
    <property type="evidence" value="ECO:0007669"/>
    <property type="project" value="InterPro"/>
</dbReference>
<dbReference type="InterPro" id="IPR036721">
    <property type="entry name" value="RCK_C_sf"/>
</dbReference>
<comment type="subcellular location">
    <subcellularLocation>
        <location evidence="1">Membrane</location>
        <topology evidence="1">Multi-pass membrane protein</topology>
    </subcellularLocation>
</comment>
<keyword evidence="6 7" id="KW-0472">Membrane</keyword>
<feature type="transmembrane region" description="Helical" evidence="7">
    <location>
        <begin position="642"/>
        <end position="669"/>
    </location>
</feature>
<dbReference type="Gene3D" id="3.30.70.1450">
    <property type="entry name" value="Regulator of K+ conductance, C-terminal domain"/>
    <property type="match status" value="4"/>
</dbReference>
<sequence>MTTAMVLALAILAVTLVLLISGRVPAEVVALLVLGTLPVVGLITPTEAIAGFSSPAVVTLGAIFILSGGLTRTGVGDLLGAQMLRVAGHGEAALVAVIMTTAALLSAIMNNVAVAALMLPVVMDIARKSGNAPSRLLMPLAYGALLGGLMTQIGTPPNILISVAMEEHGRPGFGMFDFTPVGGAILLAGIAFMTLIGRHLLPRRDPAGASRTTEVNLRDRYDLRERMFLMRIPPFSDISGKSLAQCRFGPALGLSVLEILRDGRTLMAPGPDTVVHSGDRLVVQGRLERMEELRGWRNLAVEQEGCGADQLISEDIGIARMILAENADLIGMSLREARFFHRFGVNLLSALRGTSAQPQSLGDYCFAAEDTLLVQGPRQTLKELAQNPIFTQFAVLERSELAGHRELQHNLLTLRLSASGGLAGRTLHDCALGDALGLRVVGILRDQQHILLPSPEATLEVDDRLAVTGRRADLLLLQGLEGLDVQHQLAPEETDLETTDVGLMEVVLSPHSRLAGKTLRDLHFREKFGLSVIALWRTGRAYRSGLRDLPLNFGDALLVYGSRDRFSQLARDSDFLVLTQDVQEPPRRDRLGRSLAILAAVLIPVLLGWLPIYIAALLGASAMILSGCLTMNEAYRAIEWRAILLIAGLLPLGTALEQSGAAHLLAEILTAGTAPFGPKALLAALIFFTAVGTCFLPPAALVVLLVPIVFSIAAPTGTSPEALTMGVAMASASLMSPFSHAANILIMGPGGYRFSDYLKVGIPLTLVVLATILLILPLVWPLRA</sequence>
<dbReference type="PROSITE" id="PS51202">
    <property type="entry name" value="RCK_C"/>
    <property type="match status" value="4"/>
</dbReference>